<name>A0AAD7K2M3_9AGAR</name>
<dbReference type="EMBL" id="JARJLG010000014">
    <property type="protein sequence ID" value="KAJ7775617.1"/>
    <property type="molecule type" value="Genomic_DNA"/>
</dbReference>
<dbReference type="Proteomes" id="UP001215280">
    <property type="component" value="Unassembled WGS sequence"/>
</dbReference>
<evidence type="ECO:0000313" key="2">
    <source>
        <dbReference type="Proteomes" id="UP001215280"/>
    </source>
</evidence>
<organism evidence="1 2">
    <name type="scientific">Mycena maculata</name>
    <dbReference type="NCBI Taxonomy" id="230809"/>
    <lineage>
        <taxon>Eukaryota</taxon>
        <taxon>Fungi</taxon>
        <taxon>Dikarya</taxon>
        <taxon>Basidiomycota</taxon>
        <taxon>Agaricomycotina</taxon>
        <taxon>Agaricomycetes</taxon>
        <taxon>Agaricomycetidae</taxon>
        <taxon>Agaricales</taxon>
        <taxon>Marasmiineae</taxon>
        <taxon>Mycenaceae</taxon>
        <taxon>Mycena</taxon>
    </lineage>
</organism>
<proteinExistence type="predicted"/>
<keyword evidence="2" id="KW-1185">Reference proteome</keyword>
<sequence>MPTRDWRIMNGLSNKSLQDRVCLEERTDTRIGPPPWATSHLNLRLAITSVAGAASAERSLIESISGSALFQVRNHPLLIQSQLGNIFVPNDADAEDLGPESFENLGGLYGGSEQTTLETLGRFFEDPNRPVVKVIGRYPPPKRSRCQPRSGSEPFKSLRVLPRDIIGPVPNWEGRSHKQAQHRQVWAQIALTTSVISEANSNKPVETWLERIEQKQKMALKHSNISAITLMRGPKATTDSDHSGNSGKWFSVENGSIAMIHARPRSGVHARDQLDGGGFACEHFGAMIRVRESGCSDSYWAFGAAVQWFEHGVRLFRQAHFSISIRAWTFECEGFTVDFSVRGPGCANSMQALWHVIAKTAKGTGHAALGDEHKCEGAEREADEREGVCVSANLVGRRMGSDEFAGTSSER</sequence>
<protein>
    <submittedName>
        <fullName evidence="1">Uncharacterized protein</fullName>
    </submittedName>
</protein>
<evidence type="ECO:0000313" key="1">
    <source>
        <dbReference type="EMBL" id="KAJ7775617.1"/>
    </source>
</evidence>
<reference evidence="1" key="1">
    <citation type="submission" date="2023-03" db="EMBL/GenBank/DDBJ databases">
        <title>Massive genome expansion in bonnet fungi (Mycena s.s.) driven by repeated elements and novel gene families across ecological guilds.</title>
        <authorList>
            <consortium name="Lawrence Berkeley National Laboratory"/>
            <person name="Harder C.B."/>
            <person name="Miyauchi S."/>
            <person name="Viragh M."/>
            <person name="Kuo A."/>
            <person name="Thoen E."/>
            <person name="Andreopoulos B."/>
            <person name="Lu D."/>
            <person name="Skrede I."/>
            <person name="Drula E."/>
            <person name="Henrissat B."/>
            <person name="Morin E."/>
            <person name="Kohler A."/>
            <person name="Barry K."/>
            <person name="LaButti K."/>
            <person name="Morin E."/>
            <person name="Salamov A."/>
            <person name="Lipzen A."/>
            <person name="Mereny Z."/>
            <person name="Hegedus B."/>
            <person name="Baldrian P."/>
            <person name="Stursova M."/>
            <person name="Weitz H."/>
            <person name="Taylor A."/>
            <person name="Grigoriev I.V."/>
            <person name="Nagy L.G."/>
            <person name="Martin F."/>
            <person name="Kauserud H."/>
        </authorList>
    </citation>
    <scope>NUCLEOTIDE SEQUENCE</scope>
    <source>
        <strain evidence="1">CBHHK188m</strain>
    </source>
</reference>
<dbReference type="AlphaFoldDB" id="A0AAD7K2M3"/>
<comment type="caution">
    <text evidence="1">The sequence shown here is derived from an EMBL/GenBank/DDBJ whole genome shotgun (WGS) entry which is preliminary data.</text>
</comment>
<accession>A0AAD7K2M3</accession>
<gene>
    <name evidence="1" type="ORF">DFH07DRAFT_937018</name>
</gene>